<evidence type="ECO:0000313" key="2">
    <source>
        <dbReference type="Proteomes" id="UP001501490"/>
    </source>
</evidence>
<proteinExistence type="predicted"/>
<evidence type="ECO:0000313" key="1">
    <source>
        <dbReference type="EMBL" id="GAA3619848.1"/>
    </source>
</evidence>
<comment type="caution">
    <text evidence="1">The sequence shown here is derived from an EMBL/GenBank/DDBJ whole genome shotgun (WGS) entry which is preliminary data.</text>
</comment>
<sequence length="100" mass="10495">MGFILARSRCEVAEPRLGAGEADRTPYGATSRARFESHLGFAGHAAGLRSRGSHAPLDCFARQASLPRSAALQAGSFVAFGETERRVSPNAPALAGAQRL</sequence>
<dbReference type="Proteomes" id="UP001501490">
    <property type="component" value="Unassembled WGS sequence"/>
</dbReference>
<keyword evidence="2" id="KW-1185">Reference proteome</keyword>
<name>A0ABP6ZXV8_9ACTN</name>
<organism evidence="1 2">
    <name type="scientific">Microlunatus ginsengisoli</name>
    <dbReference type="NCBI Taxonomy" id="363863"/>
    <lineage>
        <taxon>Bacteria</taxon>
        <taxon>Bacillati</taxon>
        <taxon>Actinomycetota</taxon>
        <taxon>Actinomycetes</taxon>
        <taxon>Propionibacteriales</taxon>
        <taxon>Propionibacteriaceae</taxon>
        <taxon>Microlunatus</taxon>
    </lineage>
</organism>
<dbReference type="EMBL" id="BAABAB010000015">
    <property type="protein sequence ID" value="GAA3619848.1"/>
    <property type="molecule type" value="Genomic_DNA"/>
</dbReference>
<reference evidence="2" key="1">
    <citation type="journal article" date="2019" name="Int. J. Syst. Evol. Microbiol.">
        <title>The Global Catalogue of Microorganisms (GCM) 10K type strain sequencing project: providing services to taxonomists for standard genome sequencing and annotation.</title>
        <authorList>
            <consortium name="The Broad Institute Genomics Platform"/>
            <consortium name="The Broad Institute Genome Sequencing Center for Infectious Disease"/>
            <person name="Wu L."/>
            <person name="Ma J."/>
        </authorList>
    </citation>
    <scope>NUCLEOTIDE SEQUENCE [LARGE SCALE GENOMIC DNA]</scope>
    <source>
        <strain evidence="2">JCM 16929</strain>
    </source>
</reference>
<accession>A0ABP6ZXV8</accession>
<protein>
    <submittedName>
        <fullName evidence="1">Uncharacterized protein</fullName>
    </submittedName>
</protein>
<gene>
    <name evidence="1" type="ORF">GCM10022236_22600</name>
</gene>